<dbReference type="OrthoDB" id="273564at2"/>
<dbReference type="InterPro" id="IPR046883">
    <property type="entry name" value="T6SS_FHA_C"/>
</dbReference>
<feature type="compositionally biased region" description="Polar residues" evidence="2">
    <location>
        <begin position="238"/>
        <end position="260"/>
    </location>
</feature>
<dbReference type="Proteomes" id="UP000198854">
    <property type="component" value="Unassembled WGS sequence"/>
</dbReference>
<feature type="region of interest" description="Disordered" evidence="2">
    <location>
        <begin position="230"/>
        <end position="280"/>
    </location>
</feature>
<dbReference type="STRING" id="861298.SAMN04488136_12158"/>
<name>A0A1G8DTZ9_9VIBR</name>
<feature type="compositionally biased region" description="Polar residues" evidence="2">
    <location>
        <begin position="309"/>
        <end position="329"/>
    </location>
</feature>
<gene>
    <name evidence="4" type="ORF">SAMN04488136_12158</name>
</gene>
<keyword evidence="5" id="KW-1185">Reference proteome</keyword>
<dbReference type="SMART" id="SM00240">
    <property type="entry name" value="FHA"/>
    <property type="match status" value="1"/>
</dbReference>
<feature type="domain" description="FHA" evidence="3">
    <location>
        <begin position="30"/>
        <end position="80"/>
    </location>
</feature>
<dbReference type="AlphaFoldDB" id="A0A1G8DTZ9"/>
<dbReference type="GO" id="GO:0003723">
    <property type="term" value="F:RNA binding"/>
    <property type="evidence" value="ECO:0007669"/>
    <property type="project" value="UniProtKB-KW"/>
</dbReference>
<accession>A0A1G8DTZ9</accession>
<feature type="region of interest" description="Disordered" evidence="2">
    <location>
        <begin position="307"/>
        <end position="330"/>
    </location>
</feature>
<dbReference type="EMBL" id="FNDD01000021">
    <property type="protein sequence ID" value="SDH60920.1"/>
    <property type="molecule type" value="Genomic_DNA"/>
</dbReference>
<dbReference type="Pfam" id="PF20232">
    <property type="entry name" value="T6SS_FHA_C"/>
    <property type="match status" value="1"/>
</dbReference>
<evidence type="ECO:0000259" key="3">
    <source>
        <dbReference type="PROSITE" id="PS50006"/>
    </source>
</evidence>
<evidence type="ECO:0000256" key="1">
    <source>
        <dbReference type="PROSITE-ProRule" id="PRU00182"/>
    </source>
</evidence>
<sequence length="507" mass="56323">MRLNQLVLVVAKSPEEYTGAKQIEMPEAGGSIGRNPSCTLSLVDHNRFISGTHCLISVYGETNYISDVSTNGILINGNKVLRNQPVSLYDGDVISLGQYELHVVYEHVSVAQDIAADIAPERDSSDPLVNLGAPVVEEEQQVGTLEDLFMETKPDEIDGDDPVTHLNFSMQRDDDYLIQDEVPKPKHAPEPPENKRQLVDDSFSIDSEFDIPNLIPEDWLGVTETKTAPVHNDVMPQTPVSRASATVTDNTSSAPVTPSSKPALEPSQPSAADIPSPSAEPILQTAQPSQVNQQNWEEVTQPFEPFKQQEPSATQESNSEVNFDDSSAVLSAPAASDQSLSDAFYQGLGINAQELVSSDEHFFRQMGACLRLCMESLQKELNDVETMKQDGESTPTATPNLTELMLTLNSQKLLSPQELIEQMLDELHDHRVLYERAVSHFVVDQINACEPKRFEHDFGQSTKFATKSKLWSAYTAHYDENRLKFNDNSVKKLIKENYEKIVQEKHA</sequence>
<dbReference type="RefSeq" id="WP_093276336.1">
    <property type="nucleotide sequence ID" value="NZ_FNDD01000021.1"/>
</dbReference>
<evidence type="ECO:0000313" key="5">
    <source>
        <dbReference type="Proteomes" id="UP000198854"/>
    </source>
</evidence>
<dbReference type="SUPFAM" id="SSF49879">
    <property type="entry name" value="SMAD/FHA domain"/>
    <property type="match status" value="1"/>
</dbReference>
<protein>
    <submittedName>
        <fullName evidence="4">FHA domain protein</fullName>
    </submittedName>
</protein>
<dbReference type="PROSITE" id="PS50889">
    <property type="entry name" value="S4"/>
    <property type="match status" value="1"/>
</dbReference>
<evidence type="ECO:0000313" key="4">
    <source>
        <dbReference type="EMBL" id="SDH60920.1"/>
    </source>
</evidence>
<organism evidence="4 5">
    <name type="scientific">Vibrio xiamenensis</name>
    <dbReference type="NCBI Taxonomy" id="861298"/>
    <lineage>
        <taxon>Bacteria</taxon>
        <taxon>Pseudomonadati</taxon>
        <taxon>Pseudomonadota</taxon>
        <taxon>Gammaproteobacteria</taxon>
        <taxon>Vibrionales</taxon>
        <taxon>Vibrionaceae</taxon>
        <taxon>Vibrio</taxon>
    </lineage>
</organism>
<dbReference type="InterPro" id="IPR000253">
    <property type="entry name" value="FHA_dom"/>
</dbReference>
<proteinExistence type="predicted"/>
<dbReference type="InterPro" id="IPR008984">
    <property type="entry name" value="SMAD_FHA_dom_sf"/>
</dbReference>
<keyword evidence="1" id="KW-0694">RNA-binding</keyword>
<dbReference type="Gene3D" id="2.60.200.20">
    <property type="match status" value="1"/>
</dbReference>
<evidence type="ECO:0000256" key="2">
    <source>
        <dbReference type="SAM" id="MobiDB-lite"/>
    </source>
</evidence>
<dbReference type="PROSITE" id="PS50006">
    <property type="entry name" value="FHA_DOMAIN"/>
    <property type="match status" value="1"/>
</dbReference>
<reference evidence="4 5" key="1">
    <citation type="submission" date="2016-10" db="EMBL/GenBank/DDBJ databases">
        <authorList>
            <person name="de Groot N.N."/>
        </authorList>
    </citation>
    <scope>NUCLEOTIDE SEQUENCE [LARGE SCALE GENOMIC DNA]</scope>
    <source>
        <strain evidence="4 5">CGMCC 1.10228</strain>
    </source>
</reference>
<dbReference type="Pfam" id="PF00498">
    <property type="entry name" value="FHA"/>
    <property type="match status" value="1"/>
</dbReference>